<dbReference type="EMBL" id="PQFF01000343">
    <property type="protein sequence ID" value="RHZ57825.1"/>
    <property type="molecule type" value="Genomic_DNA"/>
</dbReference>
<proteinExistence type="predicted"/>
<dbReference type="Proteomes" id="UP000266861">
    <property type="component" value="Unassembled WGS sequence"/>
</dbReference>
<name>A0A397H3Z6_9GLOM</name>
<comment type="caution">
    <text evidence="2">The sequence shown here is derived from an EMBL/GenBank/DDBJ whole genome shotgun (WGS) entry which is preliminary data.</text>
</comment>
<dbReference type="Gene3D" id="1.25.40.420">
    <property type="match status" value="1"/>
</dbReference>
<protein>
    <recommendedName>
        <fullName evidence="1">TLDc domain-containing protein</fullName>
    </recommendedName>
</protein>
<sequence length="384" mass="44946">MLASDEFELEELTNKLENLLIETKAFWLRIHFSFIYHFIFCRNNFKKLENFCNDIVVKYPNLIFDTDDFTSLEESALVSLLKRNDLQMKEVKVWDYVIKWGIAQTFLPTNFDDWTNENFITLKAILQKSLPNIRYFHLSSIEVFDKIEPYKKILDKQLWEDINQHLRPIKLTILPPRSVLVTELPPRTEKPREYFSAIISKEHAAEISAWIDRRKTAYTLTNIPYKFELILRGTQDGFAPQTFWNMCHGHVCTVVLVKVKGTDEIIGGYNPLAWDKNANGRWIKTKDSFIFSLKNGNIQNSILSRVKNPKCAIYNRPKFSQIKGGPQFYDFGMYSHNSNFALDNVCFCRSYGGCYEKPIRSSSSPLSNFSIIDYEVFKIVRKTI</sequence>
<dbReference type="OrthoDB" id="2406712at2759"/>
<evidence type="ECO:0000313" key="3">
    <source>
        <dbReference type="Proteomes" id="UP000266861"/>
    </source>
</evidence>
<organism evidence="2 3">
    <name type="scientific">Diversispora epigaea</name>
    <dbReference type="NCBI Taxonomy" id="1348612"/>
    <lineage>
        <taxon>Eukaryota</taxon>
        <taxon>Fungi</taxon>
        <taxon>Fungi incertae sedis</taxon>
        <taxon>Mucoromycota</taxon>
        <taxon>Glomeromycotina</taxon>
        <taxon>Glomeromycetes</taxon>
        <taxon>Diversisporales</taxon>
        <taxon>Diversisporaceae</taxon>
        <taxon>Diversispora</taxon>
    </lineage>
</organism>
<evidence type="ECO:0000259" key="1">
    <source>
        <dbReference type="PROSITE" id="PS51886"/>
    </source>
</evidence>
<feature type="domain" description="TLDc" evidence="1">
    <location>
        <begin position="197"/>
        <end position="380"/>
    </location>
</feature>
<dbReference type="Pfam" id="PF07707">
    <property type="entry name" value="BACK"/>
    <property type="match status" value="1"/>
</dbReference>
<keyword evidence="3" id="KW-1185">Reference proteome</keyword>
<dbReference type="InterPro" id="IPR006571">
    <property type="entry name" value="TLDc_dom"/>
</dbReference>
<evidence type="ECO:0000313" key="2">
    <source>
        <dbReference type="EMBL" id="RHZ57825.1"/>
    </source>
</evidence>
<gene>
    <name evidence="2" type="ORF">Glove_383g13</name>
</gene>
<accession>A0A397H3Z6</accession>
<dbReference type="PROSITE" id="PS51886">
    <property type="entry name" value="TLDC"/>
    <property type="match status" value="1"/>
</dbReference>
<reference evidence="2 3" key="1">
    <citation type="submission" date="2018-08" db="EMBL/GenBank/DDBJ databases">
        <title>Genome and evolution of the arbuscular mycorrhizal fungus Diversispora epigaea (formerly Glomus versiforme) and its bacterial endosymbionts.</title>
        <authorList>
            <person name="Sun X."/>
            <person name="Fei Z."/>
            <person name="Harrison M."/>
        </authorList>
    </citation>
    <scope>NUCLEOTIDE SEQUENCE [LARGE SCALE GENOMIC DNA]</scope>
    <source>
        <strain evidence="2 3">IT104</strain>
    </source>
</reference>
<dbReference type="Pfam" id="PF07534">
    <property type="entry name" value="TLD"/>
    <property type="match status" value="1"/>
</dbReference>
<dbReference type="InterPro" id="IPR011705">
    <property type="entry name" value="BACK"/>
</dbReference>
<dbReference type="SMART" id="SM00584">
    <property type="entry name" value="TLDc"/>
    <property type="match status" value="1"/>
</dbReference>
<dbReference type="AlphaFoldDB" id="A0A397H3Z6"/>